<reference evidence="2" key="2">
    <citation type="submission" date="2016-04" db="EMBL/GenBank/DDBJ databases">
        <title>First Complete Genome Sequence of a Subdivision 6 Acidobacterium.</title>
        <authorList>
            <person name="Huang S."/>
            <person name="Vieira S."/>
            <person name="Bunk B."/>
            <person name="Riedel T."/>
            <person name="Sproeer C."/>
            <person name="Overmann J."/>
        </authorList>
    </citation>
    <scope>NUCLEOTIDE SEQUENCE [LARGE SCALE GENOMIC DNA]</scope>
    <source>
        <strain evidence="2">DSM 100886 HEG_-6_39</strain>
    </source>
</reference>
<dbReference type="EMBL" id="CP015136">
    <property type="protein sequence ID" value="AMY12207.1"/>
    <property type="molecule type" value="Genomic_DNA"/>
</dbReference>
<dbReference type="RefSeq" id="WP_110173683.1">
    <property type="nucleotide sequence ID" value="NZ_CP015136.1"/>
</dbReference>
<evidence type="ECO:0000313" key="2">
    <source>
        <dbReference type="Proteomes" id="UP000076079"/>
    </source>
</evidence>
<dbReference type="Proteomes" id="UP000076079">
    <property type="component" value="Chromosome"/>
</dbReference>
<reference evidence="1 2" key="1">
    <citation type="journal article" date="2016" name="Genome Announc.">
        <title>First Complete Genome Sequence of a Subdivision 6 Acidobacterium Strain.</title>
        <authorList>
            <person name="Huang S."/>
            <person name="Vieira S."/>
            <person name="Bunk B."/>
            <person name="Riedel T."/>
            <person name="Sproer C."/>
            <person name="Overmann J."/>
        </authorList>
    </citation>
    <scope>NUCLEOTIDE SEQUENCE [LARGE SCALE GENOMIC DNA]</scope>
    <source>
        <strain evidence="2">DSM 100886 HEG_-6_39</strain>
    </source>
</reference>
<protein>
    <recommendedName>
        <fullName evidence="3">Zinc-finger domain-containing protein</fullName>
    </recommendedName>
</protein>
<proteinExistence type="predicted"/>
<sequence>MTDVTPCPDPDALLVLLYDDEGAPDERALLQAHVNRCPQCADVLTSLDTARGALGAWHAPRLPLGFAFVHTERSPWRTTLWRGGLAAAAVLVLGAAVSLARFDITYSEQGLRIRTGVERIPERANAAVSSTDSLKTARTAAPATPTEGTWVSTAAVGEPPWRADFDLLATQIRGDVSRMIQENRHEQGPVALRAAVQATPAAPGRTTSDAELLKQVQDLLDQSEIRQQANLALRVTELGRQFELARQSDIVQVEQTLQRIEQQRGDLLRRVAATQPRP</sequence>
<keyword evidence="2" id="KW-1185">Reference proteome</keyword>
<dbReference type="OrthoDB" id="4350643at2"/>
<accession>A0A143PU15</accession>
<organism evidence="1 2">
    <name type="scientific">Luteitalea pratensis</name>
    <dbReference type="NCBI Taxonomy" id="1855912"/>
    <lineage>
        <taxon>Bacteria</taxon>
        <taxon>Pseudomonadati</taxon>
        <taxon>Acidobacteriota</taxon>
        <taxon>Vicinamibacteria</taxon>
        <taxon>Vicinamibacterales</taxon>
        <taxon>Vicinamibacteraceae</taxon>
        <taxon>Luteitalea</taxon>
    </lineage>
</organism>
<dbReference type="InterPro" id="IPR041916">
    <property type="entry name" value="Anti_sigma_zinc_sf"/>
</dbReference>
<evidence type="ECO:0000313" key="1">
    <source>
        <dbReference type="EMBL" id="AMY12207.1"/>
    </source>
</evidence>
<dbReference type="Gene3D" id="1.10.10.1320">
    <property type="entry name" value="Anti-sigma factor, zinc-finger domain"/>
    <property type="match status" value="1"/>
</dbReference>
<dbReference type="KEGG" id="abac:LuPra_05480"/>
<evidence type="ECO:0008006" key="3">
    <source>
        <dbReference type="Google" id="ProtNLM"/>
    </source>
</evidence>
<dbReference type="AlphaFoldDB" id="A0A143PU15"/>
<dbReference type="STRING" id="1855912.LuPra_05480"/>
<gene>
    <name evidence="1" type="ORF">LuPra_05480</name>
</gene>
<name>A0A143PU15_LUTPR</name>